<feature type="non-terminal residue" evidence="1">
    <location>
        <position position="29"/>
    </location>
</feature>
<accession>A0A085LJ82</accession>
<gene>
    <name evidence="1" type="ORF">M513_14096</name>
</gene>
<keyword evidence="2" id="KW-1185">Reference proteome</keyword>
<sequence length="29" mass="3205">ADGFLTGYVSDPEEQPFPDVPLQLIKKSL</sequence>
<reference evidence="1 2" key="1">
    <citation type="journal article" date="2014" name="Nat. Genet.">
        <title>Genome and transcriptome of the porcine whipworm Trichuris suis.</title>
        <authorList>
            <person name="Jex A.R."/>
            <person name="Nejsum P."/>
            <person name="Schwarz E.M."/>
            <person name="Hu L."/>
            <person name="Young N.D."/>
            <person name="Hall R.S."/>
            <person name="Korhonen P.K."/>
            <person name="Liao S."/>
            <person name="Thamsborg S."/>
            <person name="Xia J."/>
            <person name="Xu P."/>
            <person name="Wang S."/>
            <person name="Scheerlinck J.P."/>
            <person name="Hofmann A."/>
            <person name="Sternberg P.W."/>
            <person name="Wang J."/>
            <person name="Gasser R.B."/>
        </authorList>
    </citation>
    <scope>NUCLEOTIDE SEQUENCE [LARGE SCALE GENOMIC DNA]</scope>
    <source>
        <strain evidence="1">DCEP-RM93M</strain>
    </source>
</reference>
<name>A0A085LJ82_9BILA</name>
<dbReference type="EMBL" id="KL363879">
    <property type="protein sequence ID" value="KFD45028.1"/>
    <property type="molecule type" value="Genomic_DNA"/>
</dbReference>
<organism evidence="1 2">
    <name type="scientific">Trichuris suis</name>
    <name type="common">pig whipworm</name>
    <dbReference type="NCBI Taxonomy" id="68888"/>
    <lineage>
        <taxon>Eukaryota</taxon>
        <taxon>Metazoa</taxon>
        <taxon>Ecdysozoa</taxon>
        <taxon>Nematoda</taxon>
        <taxon>Enoplea</taxon>
        <taxon>Dorylaimia</taxon>
        <taxon>Trichinellida</taxon>
        <taxon>Trichuridae</taxon>
        <taxon>Trichuris</taxon>
    </lineage>
</organism>
<feature type="non-terminal residue" evidence="1">
    <location>
        <position position="1"/>
    </location>
</feature>
<evidence type="ECO:0000313" key="1">
    <source>
        <dbReference type="EMBL" id="KFD45028.1"/>
    </source>
</evidence>
<dbReference type="AlphaFoldDB" id="A0A085LJ82"/>
<dbReference type="Proteomes" id="UP000030764">
    <property type="component" value="Unassembled WGS sequence"/>
</dbReference>
<evidence type="ECO:0000313" key="2">
    <source>
        <dbReference type="Proteomes" id="UP000030764"/>
    </source>
</evidence>
<protein>
    <submittedName>
        <fullName evidence="1">Uncharacterized protein</fullName>
    </submittedName>
</protein>
<proteinExistence type="predicted"/>